<accession>A0ABQ9M3Z0</accession>
<gene>
    <name evidence="1" type="ORF">P3X46_016849</name>
</gene>
<sequence>MHFSTKFISFALSCSPLFQKMISSIISIPLNPSVLRCFHFSAPPAMAHQGYHSTSILCSLVCPISQGISITLENLISFYQSLTVSKLEKHSTAKQQNSWQWLGVSDRVCLYLIGF</sequence>
<reference evidence="1" key="1">
    <citation type="journal article" date="2023" name="Plant Biotechnol. J.">
        <title>Chromosome-level wild Hevea brasiliensis genome provides new tools for genomic-assisted breeding and valuable loci to elevate rubber yield.</title>
        <authorList>
            <person name="Cheng H."/>
            <person name="Song X."/>
            <person name="Hu Y."/>
            <person name="Wu T."/>
            <person name="Yang Q."/>
            <person name="An Z."/>
            <person name="Feng S."/>
            <person name="Deng Z."/>
            <person name="Wu W."/>
            <person name="Zeng X."/>
            <person name="Tu M."/>
            <person name="Wang X."/>
            <person name="Huang H."/>
        </authorList>
    </citation>
    <scope>NUCLEOTIDE SEQUENCE</scope>
    <source>
        <strain evidence="1">MT/VB/25A 57/8</strain>
    </source>
</reference>
<evidence type="ECO:0000313" key="2">
    <source>
        <dbReference type="Proteomes" id="UP001174677"/>
    </source>
</evidence>
<proteinExistence type="predicted"/>
<keyword evidence="2" id="KW-1185">Reference proteome</keyword>
<protein>
    <submittedName>
        <fullName evidence="1">Uncharacterized protein</fullName>
    </submittedName>
</protein>
<evidence type="ECO:0000313" key="1">
    <source>
        <dbReference type="EMBL" id="KAJ9173740.1"/>
    </source>
</evidence>
<comment type="caution">
    <text evidence="1">The sequence shown here is derived from an EMBL/GenBank/DDBJ whole genome shotgun (WGS) entry which is preliminary data.</text>
</comment>
<dbReference type="Proteomes" id="UP001174677">
    <property type="component" value="Chromosome 9"/>
</dbReference>
<dbReference type="EMBL" id="JARPOI010000009">
    <property type="protein sequence ID" value="KAJ9173740.1"/>
    <property type="molecule type" value="Genomic_DNA"/>
</dbReference>
<organism evidence="1 2">
    <name type="scientific">Hevea brasiliensis</name>
    <name type="common">Para rubber tree</name>
    <name type="synonym">Siphonia brasiliensis</name>
    <dbReference type="NCBI Taxonomy" id="3981"/>
    <lineage>
        <taxon>Eukaryota</taxon>
        <taxon>Viridiplantae</taxon>
        <taxon>Streptophyta</taxon>
        <taxon>Embryophyta</taxon>
        <taxon>Tracheophyta</taxon>
        <taxon>Spermatophyta</taxon>
        <taxon>Magnoliopsida</taxon>
        <taxon>eudicotyledons</taxon>
        <taxon>Gunneridae</taxon>
        <taxon>Pentapetalae</taxon>
        <taxon>rosids</taxon>
        <taxon>fabids</taxon>
        <taxon>Malpighiales</taxon>
        <taxon>Euphorbiaceae</taxon>
        <taxon>Crotonoideae</taxon>
        <taxon>Micrandreae</taxon>
        <taxon>Hevea</taxon>
    </lineage>
</organism>
<name>A0ABQ9M3Z0_HEVBR</name>